<evidence type="ECO:0000313" key="4">
    <source>
        <dbReference type="Proteomes" id="UP001348641"/>
    </source>
</evidence>
<organism evidence="3 4">
    <name type="scientific">Nocardiopsis tropica</name>
    <dbReference type="NCBI Taxonomy" id="109330"/>
    <lineage>
        <taxon>Bacteria</taxon>
        <taxon>Bacillati</taxon>
        <taxon>Actinomycetota</taxon>
        <taxon>Actinomycetes</taxon>
        <taxon>Streptosporangiales</taxon>
        <taxon>Nocardiopsidaceae</taxon>
        <taxon>Nocardiopsis</taxon>
    </lineage>
</organism>
<feature type="transmembrane region" description="Helical" evidence="2">
    <location>
        <begin position="81"/>
        <end position="105"/>
    </location>
</feature>
<evidence type="ECO:0008006" key="5">
    <source>
        <dbReference type="Google" id="ProtNLM"/>
    </source>
</evidence>
<dbReference type="Gene3D" id="3.40.50.300">
    <property type="entry name" value="P-loop containing nucleotide triphosphate hydrolases"/>
    <property type="match status" value="1"/>
</dbReference>
<dbReference type="Proteomes" id="UP001348641">
    <property type="component" value="Unassembled WGS sequence"/>
</dbReference>
<feature type="transmembrane region" description="Helical" evidence="2">
    <location>
        <begin position="21"/>
        <end position="42"/>
    </location>
</feature>
<keyword evidence="2" id="KW-0812">Transmembrane</keyword>
<sequence length="665" mass="72182">MNDIALWEPIGKAKKTGTRSGAGAGAYVGPWLGTAAMIPVGWLGHLAWGDAGMVTGLASTAIAAAGSAVTWVSWRMCRARTWYAAMMAPATIGGVTAWMATVTVAGIGRPWIDLLIVGGSLLAGVSNVHTWQKSQSDPRGKNSVWDRPLPSWEEVAEVVGLGGTRMRVKQDNELRRVGTVQLRPGDTVESIQGALTAIASAMRLPRRSVRAIEDPEDCSRAEVTIVKRDVLRDPIEWHALAEEEVGISLADGPLDLGTYEDGEPFTDDLFDHHTMTVGTSGSGKSTYAKLKLIKVAARRDAVVLAVDVAKGRQTLGPVQNALLWPAYTMRDARALLAGLQRAVTARADYLGSKGLANWEKDCGLTFLHVLLEEAAQLVDIEALVKLGQLARSAGIHLEASLQRGTYTNIDTDARSNFNSRICMGTAEEADAVKVLPEYVMDAGAAPHHWADRQQGCAYAAVKSQTKERHAIPLRFHNASNTDLEEAAAALPEQDGKLDPITRAAFGKAYADYLAARDSEETTTVPDAQELTDVTTDPPEDDVDTEYEEEEPTHEPEVAHIDIDTPIGFEPGEVDFALPAPARTGREMSAAEARAHLHEQLLVWEQEGRFEFRVKELIEALTKRGVTRSRPWGIGELNRLQKEERVLHHDGGVFEIVASDRELVGV</sequence>
<keyword evidence="2" id="KW-0472">Membrane</keyword>
<evidence type="ECO:0000313" key="3">
    <source>
        <dbReference type="EMBL" id="MEE2055475.1"/>
    </source>
</evidence>
<accession>A0ABU7L1S2</accession>
<evidence type="ECO:0000256" key="1">
    <source>
        <dbReference type="SAM" id="MobiDB-lite"/>
    </source>
</evidence>
<dbReference type="InterPro" id="IPR027417">
    <property type="entry name" value="P-loop_NTPase"/>
</dbReference>
<dbReference type="RefSeq" id="WP_330162229.1">
    <property type="nucleotide sequence ID" value="NZ_JAUUCC010000185.1"/>
</dbReference>
<dbReference type="EMBL" id="JAUUCC010000185">
    <property type="protein sequence ID" value="MEE2055475.1"/>
    <property type="molecule type" value="Genomic_DNA"/>
</dbReference>
<comment type="caution">
    <text evidence="3">The sequence shown here is derived from an EMBL/GenBank/DDBJ whole genome shotgun (WGS) entry which is preliminary data.</text>
</comment>
<feature type="compositionally biased region" description="Acidic residues" evidence="1">
    <location>
        <begin position="537"/>
        <end position="551"/>
    </location>
</feature>
<reference evidence="3 4" key="1">
    <citation type="submission" date="2023-07" db="EMBL/GenBank/DDBJ databases">
        <authorList>
            <person name="Girao M."/>
            <person name="Carvalho M.F."/>
        </authorList>
    </citation>
    <scope>NUCLEOTIDE SEQUENCE [LARGE SCALE GENOMIC DNA]</scope>
    <source>
        <strain evidence="3 4">66/93</strain>
    </source>
</reference>
<gene>
    <name evidence="3" type="ORF">Q8A49_33765</name>
</gene>
<feature type="transmembrane region" description="Helical" evidence="2">
    <location>
        <begin position="54"/>
        <end position="74"/>
    </location>
</feature>
<name>A0ABU7L1S2_9ACTN</name>
<keyword evidence="2" id="KW-1133">Transmembrane helix</keyword>
<dbReference type="CDD" id="cd01127">
    <property type="entry name" value="TrwB_TraG_TraD_VirD4"/>
    <property type="match status" value="1"/>
</dbReference>
<dbReference type="SUPFAM" id="SSF52540">
    <property type="entry name" value="P-loop containing nucleoside triphosphate hydrolases"/>
    <property type="match status" value="1"/>
</dbReference>
<feature type="region of interest" description="Disordered" evidence="1">
    <location>
        <begin position="518"/>
        <end position="553"/>
    </location>
</feature>
<protein>
    <recommendedName>
        <fullName evidence="5">FtsK domain-containing protein</fullName>
    </recommendedName>
</protein>
<proteinExistence type="predicted"/>
<evidence type="ECO:0000256" key="2">
    <source>
        <dbReference type="SAM" id="Phobius"/>
    </source>
</evidence>